<gene>
    <name evidence="1" type="ORF">TU35_000690</name>
</gene>
<reference evidence="1" key="1">
    <citation type="submission" date="2024-07" db="EMBL/GenBank/DDBJ databases">
        <title>Metagenome and Metagenome-Assembled Genomes of Archaea from a hot spring from the geothermal field of Los Azufres, Mexico.</title>
        <authorList>
            <person name="Marin-Paredes R."/>
            <person name="Martinez-Romero E."/>
            <person name="Servin-Garciduenas L.E."/>
        </authorList>
    </citation>
    <scope>NUCLEOTIDE SEQUENCE</scope>
</reference>
<proteinExistence type="predicted"/>
<evidence type="ECO:0000313" key="1">
    <source>
        <dbReference type="EMBL" id="MFB6489759.1"/>
    </source>
</evidence>
<organism evidence="1 2">
    <name type="scientific">Thermoproteus sp. AZ2</name>
    <dbReference type="NCBI Taxonomy" id="1609232"/>
    <lineage>
        <taxon>Archaea</taxon>
        <taxon>Thermoproteota</taxon>
        <taxon>Thermoprotei</taxon>
        <taxon>Thermoproteales</taxon>
        <taxon>Thermoproteaceae</taxon>
        <taxon>Thermoproteus</taxon>
    </lineage>
</organism>
<accession>A0ACC6UY81</accession>
<dbReference type="Proteomes" id="UP000033636">
    <property type="component" value="Unassembled WGS sequence"/>
</dbReference>
<comment type="caution">
    <text evidence="1">The sequence shown here is derived from an EMBL/GenBank/DDBJ whole genome shotgun (WGS) entry which is preliminary data.</text>
</comment>
<protein>
    <submittedName>
        <fullName evidence="1">L-threonylcarbamoyladenylate synthase</fullName>
        <ecNumber evidence="1">2.7.7.87</ecNumber>
    </submittedName>
</protein>
<keyword evidence="1" id="KW-0808">Transferase</keyword>
<dbReference type="EC" id="2.7.7.87" evidence="1"/>
<evidence type="ECO:0000313" key="2">
    <source>
        <dbReference type="Proteomes" id="UP000033636"/>
    </source>
</evidence>
<name>A0ACC6UY81_9CREN</name>
<sequence length="351" mass="37362">MLILRVDPLRPDPEKIRAAAEAIRAGGLVAFPTETVYGLGADAFNGEASAKIFKVKGRPADNPLIVHVRGVDQAQEIGDIPAGALEVMERVWPGPITFVVKKKANLPDVVTAGLPTVALRCPAHPTALKLIELSGTAIAAPSANKAGRPSPTRAEHVVEDLGEAVDVVLDAGPTFFGVESTIIDVTRGRPVLLRPGPFTAEEIKAIFGDVEIPAFARGLGEAEVALAPGMKYRHYAPDTPLLLAEDLGEAAAYLRSRGLRVAVLCALDKCADGDAVLRLGSEPYEVAKNLYDALRTVDRLGVDVAIGPVLEERGIGLAVMNRLRKAAGFRVAKDIKDLEKYASELARRVLR</sequence>
<keyword evidence="1" id="KW-0548">Nucleotidyltransferase</keyword>
<dbReference type="EMBL" id="JZWT02000002">
    <property type="protein sequence ID" value="MFB6489759.1"/>
    <property type="molecule type" value="Genomic_DNA"/>
</dbReference>